<keyword evidence="6" id="KW-0472">Membrane</keyword>
<comment type="caution">
    <text evidence="9">The sequence shown here is derived from an EMBL/GenBank/DDBJ whole genome shotgun (WGS) entry which is preliminary data.</text>
</comment>
<evidence type="ECO:0000313" key="10">
    <source>
        <dbReference type="Proteomes" id="UP000649739"/>
    </source>
</evidence>
<dbReference type="PROSITE" id="PS50885">
    <property type="entry name" value="HAMP"/>
    <property type="match status" value="1"/>
</dbReference>
<feature type="transmembrane region" description="Helical" evidence="6">
    <location>
        <begin position="309"/>
        <end position="329"/>
    </location>
</feature>
<evidence type="ECO:0000256" key="1">
    <source>
        <dbReference type="ARBA" id="ARBA00022692"/>
    </source>
</evidence>
<keyword evidence="3 5" id="KW-0807">Transducer</keyword>
<dbReference type="PROSITE" id="PS50111">
    <property type="entry name" value="CHEMOTAXIS_TRANSDUC_2"/>
    <property type="match status" value="1"/>
</dbReference>
<dbReference type="AlphaFoldDB" id="A0A8J3F7N4"/>
<dbReference type="Gene3D" id="1.10.287.950">
    <property type="entry name" value="Methyl-accepting chemotaxis protein"/>
    <property type="match status" value="1"/>
</dbReference>
<dbReference type="SMART" id="SM00304">
    <property type="entry name" value="HAMP"/>
    <property type="match status" value="1"/>
</dbReference>
<evidence type="ECO:0000259" key="8">
    <source>
        <dbReference type="PROSITE" id="PS50885"/>
    </source>
</evidence>
<gene>
    <name evidence="9" type="ORF">GCM10010123_05570</name>
</gene>
<evidence type="ECO:0000256" key="5">
    <source>
        <dbReference type="PROSITE-ProRule" id="PRU00284"/>
    </source>
</evidence>
<accession>A0A8J3F7N4</accession>
<keyword evidence="2 6" id="KW-1133">Transmembrane helix</keyword>
<evidence type="ECO:0000256" key="4">
    <source>
        <dbReference type="ARBA" id="ARBA00029447"/>
    </source>
</evidence>
<dbReference type="PANTHER" id="PTHR32089:SF112">
    <property type="entry name" value="LYSOZYME-LIKE PROTEIN-RELATED"/>
    <property type="match status" value="1"/>
</dbReference>
<name>A0A8J3F7N4_9ACTN</name>
<keyword evidence="1 6" id="KW-0812">Transmembrane</keyword>
<dbReference type="GO" id="GO:0007165">
    <property type="term" value="P:signal transduction"/>
    <property type="evidence" value="ECO:0007669"/>
    <property type="project" value="UniProtKB-KW"/>
</dbReference>
<protein>
    <submittedName>
        <fullName evidence="9">Methyl-accepting chemotaxis protein</fullName>
    </submittedName>
</protein>
<dbReference type="PANTHER" id="PTHR32089">
    <property type="entry name" value="METHYL-ACCEPTING CHEMOTAXIS PROTEIN MCPB"/>
    <property type="match status" value="1"/>
</dbReference>
<evidence type="ECO:0000313" key="9">
    <source>
        <dbReference type="EMBL" id="GGJ78479.1"/>
    </source>
</evidence>
<evidence type="ECO:0000256" key="6">
    <source>
        <dbReference type="SAM" id="Phobius"/>
    </source>
</evidence>
<feature type="domain" description="HAMP" evidence="8">
    <location>
        <begin position="330"/>
        <end position="382"/>
    </location>
</feature>
<dbReference type="EMBL" id="BMQB01000001">
    <property type="protein sequence ID" value="GGJ78479.1"/>
    <property type="molecule type" value="Genomic_DNA"/>
</dbReference>
<dbReference type="CDD" id="cd06225">
    <property type="entry name" value="HAMP"/>
    <property type="match status" value="1"/>
</dbReference>
<proteinExistence type="inferred from homology"/>
<organism evidence="9 10">
    <name type="scientific">Pilimelia anulata</name>
    <dbReference type="NCBI Taxonomy" id="53371"/>
    <lineage>
        <taxon>Bacteria</taxon>
        <taxon>Bacillati</taxon>
        <taxon>Actinomycetota</taxon>
        <taxon>Actinomycetes</taxon>
        <taxon>Micromonosporales</taxon>
        <taxon>Micromonosporaceae</taxon>
        <taxon>Pilimelia</taxon>
    </lineage>
</organism>
<keyword evidence="10" id="KW-1185">Reference proteome</keyword>
<dbReference type="GO" id="GO:0016020">
    <property type="term" value="C:membrane"/>
    <property type="evidence" value="ECO:0007669"/>
    <property type="project" value="InterPro"/>
</dbReference>
<dbReference type="SUPFAM" id="SSF58104">
    <property type="entry name" value="Methyl-accepting chemotaxis protein (MCP) signaling domain"/>
    <property type="match status" value="1"/>
</dbReference>
<dbReference type="SMART" id="SM00283">
    <property type="entry name" value="MA"/>
    <property type="match status" value="1"/>
</dbReference>
<dbReference type="Pfam" id="PF00015">
    <property type="entry name" value="MCPsignal"/>
    <property type="match status" value="1"/>
</dbReference>
<dbReference type="Proteomes" id="UP000649739">
    <property type="component" value="Unassembled WGS sequence"/>
</dbReference>
<feature type="domain" description="Methyl-accepting transducer" evidence="7">
    <location>
        <begin position="387"/>
        <end position="616"/>
    </location>
</feature>
<dbReference type="InterPro" id="IPR003660">
    <property type="entry name" value="HAMP_dom"/>
</dbReference>
<comment type="similarity">
    <text evidence="4">Belongs to the methyl-accepting chemotaxis (MCP) protein family.</text>
</comment>
<evidence type="ECO:0000259" key="7">
    <source>
        <dbReference type="PROSITE" id="PS50111"/>
    </source>
</evidence>
<dbReference type="InterPro" id="IPR004089">
    <property type="entry name" value="MCPsignal_dom"/>
</dbReference>
<evidence type="ECO:0000256" key="3">
    <source>
        <dbReference type="ARBA" id="ARBA00023224"/>
    </source>
</evidence>
<dbReference type="Pfam" id="PF00672">
    <property type="entry name" value="HAMP"/>
    <property type="match status" value="1"/>
</dbReference>
<dbReference type="RefSeq" id="WP_189168391.1">
    <property type="nucleotide sequence ID" value="NZ_BMQB01000001.1"/>
</dbReference>
<sequence>MGFLFAPAAALLGRLRYAQKTMVVAAVLLLPLAFVSWGYVAIQRGQVAFSAAERDGIAYLRPLQDLAARAADARHRAVTGGDPAAADVASAATAVDAVDARYGDALDTHAAWNDARRALSAAAGAAPGAPALTAYGTALDALVTLVVRVADKSNLTLDPDLDTYYIMDALMFRLPLLLDTSGRAIDAALVNAAGPPAAVAATRFDLAVASGAIRSTRDAVATGMATGMANTGSDAFRGMAPRVAETMAAVTAALDEITTAARTGNLRAARAETADRVRGAVAGLADALAPLEDELIAARIDGFTTNATVVIGAGVLGLLAVLYLLVGFYRSSTGPLRRMVAALRGLADGDLTVRVARTTKDEVGDMADAVGSAINRIRDLLRTLHRSAGGLTDTSVELSTVAGDLRNAVDETSSRAAEVHAAAELVNRNVTTVTDGTAQMTAAINEISTGAATAAGVATDAVAAVDTSHAAVRRLDRSSAEIEDVVNAITAIAGQINLLALNATIEAVRAGEAGRGFAVVADEVKQLSTQAARATEDITTRVRAIQQDTGAAVGSIEQISGIIARISEIQTSIASAVEEQTATTAEMSRGVREVSDGAGGISGGLDAVARSADRTTESAAVTQRSATQLADEADALNAVLAGYRTE</sequence>
<evidence type="ECO:0000256" key="2">
    <source>
        <dbReference type="ARBA" id="ARBA00022989"/>
    </source>
</evidence>
<reference evidence="9" key="2">
    <citation type="submission" date="2020-09" db="EMBL/GenBank/DDBJ databases">
        <authorList>
            <person name="Sun Q."/>
            <person name="Ohkuma M."/>
        </authorList>
    </citation>
    <scope>NUCLEOTIDE SEQUENCE</scope>
    <source>
        <strain evidence="9">JCM 3090</strain>
    </source>
</reference>
<reference evidence="9" key="1">
    <citation type="journal article" date="2014" name="Int. J. Syst. Evol. Microbiol.">
        <title>Complete genome sequence of Corynebacterium casei LMG S-19264T (=DSM 44701T), isolated from a smear-ripened cheese.</title>
        <authorList>
            <consortium name="US DOE Joint Genome Institute (JGI-PGF)"/>
            <person name="Walter F."/>
            <person name="Albersmeier A."/>
            <person name="Kalinowski J."/>
            <person name="Ruckert C."/>
        </authorList>
    </citation>
    <scope>NUCLEOTIDE SEQUENCE</scope>
    <source>
        <strain evidence="9">JCM 3090</strain>
    </source>
</reference>